<sequence length="94" mass="9857">ESNLTSHPRLRRCTRPCQDNDHVSGTSCIRRTSTATKHDFAAASDPVRLTTMPKDDAAAVHQDALPVCHTGGLPAAPSPAGLTGMSSSQLVLGH</sequence>
<evidence type="ECO:0000313" key="2">
    <source>
        <dbReference type="EMBL" id="ETR97634.1"/>
    </source>
</evidence>
<dbReference type="AlphaFoldDB" id="A0A024RWV1"/>
<dbReference type="KEGG" id="trr:M419DRAFT_91116"/>
<reference evidence="3" key="1">
    <citation type="journal article" date="2013" name="Ind. Biotechnol.">
        <title>Comparative genomics analysis of Trichoderma reesei strains.</title>
        <authorList>
            <person name="Koike H."/>
            <person name="Aerts A."/>
            <person name="LaButti K."/>
            <person name="Grigoriev I.V."/>
            <person name="Baker S.E."/>
        </authorList>
    </citation>
    <scope>NUCLEOTIDE SEQUENCE [LARGE SCALE GENOMIC DNA]</scope>
    <source>
        <strain evidence="3">ATCC 56765 / BCRC 32924 / NRRL 11460 / Rut C-30</strain>
    </source>
</reference>
<organism evidence="2 3">
    <name type="scientific">Hypocrea jecorina (strain ATCC 56765 / BCRC 32924 / NRRL 11460 / Rut C-30)</name>
    <name type="common">Trichoderma reesei</name>
    <dbReference type="NCBI Taxonomy" id="1344414"/>
    <lineage>
        <taxon>Eukaryota</taxon>
        <taxon>Fungi</taxon>
        <taxon>Dikarya</taxon>
        <taxon>Ascomycota</taxon>
        <taxon>Pezizomycotina</taxon>
        <taxon>Sordariomycetes</taxon>
        <taxon>Hypocreomycetidae</taxon>
        <taxon>Hypocreales</taxon>
        <taxon>Hypocreaceae</taxon>
        <taxon>Trichoderma</taxon>
    </lineage>
</organism>
<name>A0A024RWV1_HYPJR</name>
<proteinExistence type="predicted"/>
<dbReference type="EMBL" id="KI911169">
    <property type="protein sequence ID" value="ETR97634.1"/>
    <property type="molecule type" value="Genomic_DNA"/>
</dbReference>
<evidence type="ECO:0000256" key="1">
    <source>
        <dbReference type="SAM" id="MobiDB-lite"/>
    </source>
</evidence>
<accession>A0A024RWV1</accession>
<gene>
    <name evidence="2" type="ORF">M419DRAFT_91116</name>
</gene>
<dbReference type="Proteomes" id="UP000024376">
    <property type="component" value="Unassembled WGS sequence"/>
</dbReference>
<protein>
    <submittedName>
        <fullName evidence="2">Uncharacterized protein</fullName>
    </submittedName>
</protein>
<feature type="region of interest" description="Disordered" evidence="1">
    <location>
        <begin position="72"/>
        <end position="94"/>
    </location>
</feature>
<feature type="compositionally biased region" description="Polar residues" evidence="1">
    <location>
        <begin position="84"/>
        <end position="94"/>
    </location>
</feature>
<evidence type="ECO:0000313" key="3">
    <source>
        <dbReference type="Proteomes" id="UP000024376"/>
    </source>
</evidence>
<feature type="non-terminal residue" evidence="2">
    <location>
        <position position="1"/>
    </location>
</feature>
<dbReference type="HOGENOM" id="CLU_2392085_0_0_1"/>